<dbReference type="InterPro" id="IPR056135">
    <property type="entry name" value="DUF7718"/>
</dbReference>
<name>A0A544QSM8_9EURY</name>
<keyword evidence="3" id="KW-1185">Reference proteome</keyword>
<evidence type="ECO:0000313" key="3">
    <source>
        <dbReference type="Proteomes" id="UP000315385"/>
    </source>
</evidence>
<dbReference type="AlphaFoldDB" id="A0A544QSM8"/>
<feature type="domain" description="DUF7718" evidence="1">
    <location>
        <begin position="11"/>
        <end position="126"/>
    </location>
</feature>
<evidence type="ECO:0000259" key="1">
    <source>
        <dbReference type="Pfam" id="PF24839"/>
    </source>
</evidence>
<dbReference type="RefSeq" id="WP_142443101.1">
    <property type="nucleotide sequence ID" value="NZ_SESI01000001.1"/>
</dbReference>
<dbReference type="Proteomes" id="UP000315385">
    <property type="component" value="Unassembled WGS sequence"/>
</dbReference>
<dbReference type="Pfam" id="PF24839">
    <property type="entry name" value="DUF7718"/>
    <property type="match status" value="1"/>
</dbReference>
<organism evidence="2 3">
    <name type="scientific">Halonotius roseus</name>
    <dbReference type="NCBI Taxonomy" id="2511997"/>
    <lineage>
        <taxon>Archaea</taxon>
        <taxon>Methanobacteriati</taxon>
        <taxon>Methanobacteriota</taxon>
        <taxon>Stenosarchaea group</taxon>
        <taxon>Halobacteria</taxon>
        <taxon>Halobacteriales</taxon>
        <taxon>Haloferacaceae</taxon>
        <taxon>Halonotius</taxon>
    </lineage>
</organism>
<accession>A0A544QSM8</accession>
<evidence type="ECO:0000313" key="2">
    <source>
        <dbReference type="EMBL" id="TQQ82456.1"/>
    </source>
</evidence>
<dbReference type="EMBL" id="SESI01000001">
    <property type="protein sequence ID" value="TQQ82456.1"/>
    <property type="molecule type" value="Genomic_DNA"/>
</dbReference>
<sequence>MGKKKPRDYDREFTAHVAHRTRYRLGITTERGTVTRFVLQLEYLLNPATDEWNEVVRYDHDGRGSSEASHDVTVDGLHIDVYREGEKITSHELTPPLPASEALDRAEEHLKQNVEGYIKRFETWHSIETTR</sequence>
<proteinExistence type="predicted"/>
<comment type="caution">
    <text evidence="2">The sequence shown here is derived from an EMBL/GenBank/DDBJ whole genome shotgun (WGS) entry which is preliminary data.</text>
</comment>
<reference evidence="2 3" key="1">
    <citation type="submission" date="2019-02" db="EMBL/GenBank/DDBJ databases">
        <title>Halonotius sp. a new haloqrchaeon isolated from saline water.</title>
        <authorList>
            <person name="Duran-Viseras A."/>
            <person name="Sanchez-Porro C."/>
            <person name="Ventosa A."/>
        </authorList>
    </citation>
    <scope>NUCLEOTIDE SEQUENCE [LARGE SCALE GENOMIC DNA]</scope>
    <source>
        <strain evidence="2 3">F9-27</strain>
    </source>
</reference>
<dbReference type="OrthoDB" id="305538at2157"/>
<protein>
    <recommendedName>
        <fullName evidence="1">DUF7718 domain-containing protein</fullName>
    </recommendedName>
</protein>
<gene>
    <name evidence="2" type="ORF">EWF95_05930</name>
</gene>